<proteinExistence type="inferred from homology"/>
<keyword evidence="3" id="KW-0238">DNA-binding</keyword>
<dbReference type="Proteomes" id="UP000319148">
    <property type="component" value="Unassembled WGS sequence"/>
</dbReference>
<evidence type="ECO:0000313" key="6">
    <source>
        <dbReference type="EMBL" id="TPD60232.1"/>
    </source>
</evidence>
<dbReference type="SUPFAM" id="SSF46785">
    <property type="entry name" value="Winged helix' DNA-binding domain"/>
    <property type="match status" value="1"/>
</dbReference>
<dbReference type="GO" id="GO:0003677">
    <property type="term" value="F:DNA binding"/>
    <property type="evidence" value="ECO:0007669"/>
    <property type="project" value="UniProtKB-KW"/>
</dbReference>
<evidence type="ECO:0000256" key="4">
    <source>
        <dbReference type="ARBA" id="ARBA00023163"/>
    </source>
</evidence>
<dbReference type="InterPro" id="IPR036390">
    <property type="entry name" value="WH_DNA-bd_sf"/>
</dbReference>
<dbReference type="InterPro" id="IPR005119">
    <property type="entry name" value="LysR_subst-bd"/>
</dbReference>
<name>A0A501PJM3_9PROT</name>
<evidence type="ECO:0000256" key="1">
    <source>
        <dbReference type="ARBA" id="ARBA00009437"/>
    </source>
</evidence>
<organism evidence="6 7">
    <name type="scientific">Emcibacter nanhaiensis</name>
    <dbReference type="NCBI Taxonomy" id="1505037"/>
    <lineage>
        <taxon>Bacteria</taxon>
        <taxon>Pseudomonadati</taxon>
        <taxon>Pseudomonadota</taxon>
        <taxon>Alphaproteobacteria</taxon>
        <taxon>Emcibacterales</taxon>
        <taxon>Emcibacteraceae</taxon>
        <taxon>Emcibacter</taxon>
    </lineage>
</organism>
<evidence type="ECO:0000256" key="3">
    <source>
        <dbReference type="ARBA" id="ARBA00023125"/>
    </source>
</evidence>
<dbReference type="PANTHER" id="PTHR30419:SF8">
    <property type="entry name" value="NITROGEN ASSIMILATION TRANSCRIPTIONAL ACTIVATOR-RELATED"/>
    <property type="match status" value="1"/>
</dbReference>
<dbReference type="PANTHER" id="PTHR30419">
    <property type="entry name" value="HTH-TYPE TRANSCRIPTIONAL REGULATOR YBHD"/>
    <property type="match status" value="1"/>
</dbReference>
<accession>A0A501PJM3</accession>
<dbReference type="RefSeq" id="WP_139940642.1">
    <property type="nucleotide sequence ID" value="NZ_JBHSYP010000027.1"/>
</dbReference>
<keyword evidence="4" id="KW-0804">Transcription</keyword>
<dbReference type="EMBL" id="VFIY01000008">
    <property type="protein sequence ID" value="TPD60232.1"/>
    <property type="molecule type" value="Genomic_DNA"/>
</dbReference>
<sequence length="301" mass="33277">MHLSLSRLRYLYEVAQCGSMRAASDKMNVAPSSVSRQIATLEDELGVEVLERGRGTAKLTQAGEMVVNYYREDLTRKEALDSHLNDLRGLRRGTVTISMGEGYVSDLLSDAIQAYMERYPEIQLDVQVSGTKQVLSMVEEDEAHIGMVFDCPPSPKISVQSAYRQPLKAVMSPDNRLAHKKAISLKELSECNCALPAKNFRIREVLDQAALREKVNLAPALTSNSLLIMKNLAMTETGATVLPDIAILRELKTSQLVSIPLDSSSLSGTSAEIVTRLGRLLPVAAREFLKYLQSYFNNELA</sequence>
<dbReference type="Gene3D" id="1.10.10.10">
    <property type="entry name" value="Winged helix-like DNA-binding domain superfamily/Winged helix DNA-binding domain"/>
    <property type="match status" value="1"/>
</dbReference>
<dbReference type="AlphaFoldDB" id="A0A501PJM3"/>
<keyword evidence="2" id="KW-0805">Transcription regulation</keyword>
<dbReference type="Gene3D" id="3.40.190.290">
    <property type="match status" value="1"/>
</dbReference>
<protein>
    <submittedName>
        <fullName evidence="6">LysR family transcriptional regulator</fullName>
    </submittedName>
</protein>
<feature type="domain" description="HTH lysR-type" evidence="5">
    <location>
        <begin position="3"/>
        <end position="60"/>
    </location>
</feature>
<evidence type="ECO:0000313" key="7">
    <source>
        <dbReference type="Proteomes" id="UP000319148"/>
    </source>
</evidence>
<dbReference type="SUPFAM" id="SSF53850">
    <property type="entry name" value="Periplasmic binding protein-like II"/>
    <property type="match status" value="1"/>
</dbReference>
<evidence type="ECO:0000256" key="2">
    <source>
        <dbReference type="ARBA" id="ARBA00023015"/>
    </source>
</evidence>
<comment type="caution">
    <text evidence="6">The sequence shown here is derived from an EMBL/GenBank/DDBJ whole genome shotgun (WGS) entry which is preliminary data.</text>
</comment>
<gene>
    <name evidence="6" type="ORF">FIV46_09275</name>
</gene>
<comment type="similarity">
    <text evidence="1">Belongs to the LysR transcriptional regulatory family.</text>
</comment>
<dbReference type="Pfam" id="PF03466">
    <property type="entry name" value="LysR_substrate"/>
    <property type="match status" value="1"/>
</dbReference>
<dbReference type="GO" id="GO:0003700">
    <property type="term" value="F:DNA-binding transcription factor activity"/>
    <property type="evidence" value="ECO:0007669"/>
    <property type="project" value="InterPro"/>
</dbReference>
<reference evidence="7" key="1">
    <citation type="submission" date="2019-06" db="EMBL/GenBank/DDBJ databases">
        <title>The complete genome of Emcibacter congregatus ZYLT.</title>
        <authorList>
            <person name="Zhao Z."/>
        </authorList>
    </citation>
    <scope>NUCLEOTIDE SEQUENCE [LARGE SCALE GENOMIC DNA]</scope>
    <source>
        <strain evidence="7">MCCC 1A06723</strain>
    </source>
</reference>
<evidence type="ECO:0000259" key="5">
    <source>
        <dbReference type="PROSITE" id="PS50931"/>
    </source>
</evidence>
<dbReference type="InterPro" id="IPR000847">
    <property type="entry name" value="LysR_HTH_N"/>
</dbReference>
<dbReference type="OrthoDB" id="7158941at2"/>
<dbReference type="GO" id="GO:0005829">
    <property type="term" value="C:cytosol"/>
    <property type="evidence" value="ECO:0007669"/>
    <property type="project" value="TreeGrafter"/>
</dbReference>
<dbReference type="InterPro" id="IPR036388">
    <property type="entry name" value="WH-like_DNA-bd_sf"/>
</dbReference>
<dbReference type="InterPro" id="IPR050950">
    <property type="entry name" value="HTH-type_LysR_regulators"/>
</dbReference>
<dbReference type="Pfam" id="PF00126">
    <property type="entry name" value="HTH_1"/>
    <property type="match status" value="1"/>
</dbReference>
<dbReference type="PROSITE" id="PS50931">
    <property type="entry name" value="HTH_LYSR"/>
    <property type="match status" value="1"/>
</dbReference>
<keyword evidence="7" id="KW-1185">Reference proteome</keyword>
<dbReference type="FunFam" id="1.10.10.10:FF:000001">
    <property type="entry name" value="LysR family transcriptional regulator"/>
    <property type="match status" value="1"/>
</dbReference>